<evidence type="ECO:0000256" key="12">
    <source>
        <dbReference type="SAM" id="Phobius"/>
    </source>
</evidence>
<dbReference type="SMART" id="SM00499">
    <property type="entry name" value="AAI"/>
    <property type="match status" value="1"/>
</dbReference>
<evidence type="ECO:0000256" key="11">
    <source>
        <dbReference type="SAM" id="MobiDB-lite"/>
    </source>
</evidence>
<evidence type="ECO:0000256" key="3">
    <source>
        <dbReference type="ARBA" id="ARBA00022448"/>
    </source>
</evidence>
<keyword evidence="12" id="KW-0812">Transmembrane</keyword>
<dbReference type="PRINTS" id="PR00382">
    <property type="entry name" value="LIPIDTRNSFER"/>
</dbReference>
<comment type="similarity">
    <text evidence="2">Belongs to the plant LTP family.</text>
</comment>
<dbReference type="InterPro" id="IPR036312">
    <property type="entry name" value="Bifun_inhib/LTP/seed_sf"/>
</dbReference>
<keyword evidence="12" id="KW-1133">Transmembrane helix</keyword>
<evidence type="ECO:0000313" key="14">
    <source>
        <dbReference type="EMBL" id="KAL1565722.1"/>
    </source>
</evidence>
<evidence type="ECO:0000313" key="15">
    <source>
        <dbReference type="Proteomes" id="UP001567538"/>
    </source>
</evidence>
<keyword evidence="9" id="KW-0325">Glycoprotein</keyword>
<evidence type="ECO:0000259" key="13">
    <source>
        <dbReference type="SMART" id="SM00499"/>
    </source>
</evidence>
<dbReference type="Gene3D" id="1.10.110.10">
    <property type="entry name" value="Plant lipid-transfer and hydrophobic proteins"/>
    <property type="match status" value="1"/>
</dbReference>
<keyword evidence="10" id="KW-0449">Lipoprotein</keyword>
<evidence type="ECO:0000256" key="10">
    <source>
        <dbReference type="ARBA" id="ARBA00023288"/>
    </source>
</evidence>
<dbReference type="InterPro" id="IPR000528">
    <property type="entry name" value="Plant_nsLTP"/>
</dbReference>
<reference evidence="14 15" key="1">
    <citation type="submission" date="2024-06" db="EMBL/GenBank/DDBJ databases">
        <title>A chromosome level genome sequence of Diviner's sage (Salvia divinorum).</title>
        <authorList>
            <person name="Ford S.A."/>
            <person name="Ro D.-K."/>
            <person name="Ness R.W."/>
            <person name="Phillips M.A."/>
        </authorList>
    </citation>
    <scope>NUCLEOTIDE SEQUENCE [LARGE SCALE GENOMIC DNA]</scope>
    <source>
        <strain evidence="14">SAF-2024a</strain>
        <tissue evidence="14">Leaf</tissue>
    </source>
</reference>
<dbReference type="AlphaFoldDB" id="A0ABD1IB54"/>
<dbReference type="InterPro" id="IPR043325">
    <property type="entry name" value="LTSS"/>
</dbReference>
<feature type="domain" description="Bifunctional inhibitor/plant lipid transfer protein/seed storage helical" evidence="13">
    <location>
        <begin position="32"/>
        <end position="111"/>
    </location>
</feature>
<evidence type="ECO:0000256" key="1">
    <source>
        <dbReference type="ARBA" id="ARBA00004609"/>
    </source>
</evidence>
<keyword evidence="6" id="KW-0732">Signal</keyword>
<accession>A0ABD1IB54</accession>
<keyword evidence="8" id="KW-1015">Disulfide bond</keyword>
<comment type="caution">
    <text evidence="14">The sequence shown here is derived from an EMBL/GenBank/DDBJ whole genome shotgun (WGS) entry which is preliminary data.</text>
</comment>
<dbReference type="Proteomes" id="UP001567538">
    <property type="component" value="Unassembled WGS sequence"/>
</dbReference>
<evidence type="ECO:0000256" key="6">
    <source>
        <dbReference type="ARBA" id="ARBA00022729"/>
    </source>
</evidence>
<dbReference type="SUPFAM" id="SSF47699">
    <property type="entry name" value="Bifunctional inhibitor/lipid-transfer protein/seed storage 2S albumin"/>
    <property type="match status" value="1"/>
</dbReference>
<dbReference type="PANTHER" id="PTHR33044">
    <property type="entry name" value="BIFUNCTIONAL INHIBITOR/LIPID-TRANSFER PROTEIN/SEED STORAGE 2S ALBUMIN SUPERFAMILY PROTEIN-RELATED"/>
    <property type="match status" value="1"/>
</dbReference>
<dbReference type="GO" id="GO:0098552">
    <property type="term" value="C:side of membrane"/>
    <property type="evidence" value="ECO:0007669"/>
    <property type="project" value="UniProtKB-KW"/>
</dbReference>
<dbReference type="FunFam" id="1.10.110.10:FF:000001">
    <property type="entry name" value="Bifunctional inhibitor/lipid-transfer protein/seed storage 2S albumin superfamily protein"/>
    <property type="match status" value="1"/>
</dbReference>
<comment type="subcellular location">
    <subcellularLocation>
        <location evidence="1">Cell membrane</location>
        <topology evidence="1">Lipid-anchor</topology>
        <topology evidence="1">GPI-anchor</topology>
    </subcellularLocation>
</comment>
<keyword evidence="4" id="KW-1003">Cell membrane</keyword>
<keyword evidence="7" id="KW-0446">Lipid-binding</keyword>
<protein>
    <submittedName>
        <fullName evidence="14">Non-specific lipid transfer protein GPI-anchored 6-like</fullName>
    </submittedName>
</protein>
<evidence type="ECO:0000256" key="9">
    <source>
        <dbReference type="ARBA" id="ARBA00023180"/>
    </source>
</evidence>
<name>A0ABD1IB54_SALDI</name>
<evidence type="ECO:0000256" key="2">
    <source>
        <dbReference type="ARBA" id="ARBA00009748"/>
    </source>
</evidence>
<feature type="compositionally biased region" description="Low complexity" evidence="11">
    <location>
        <begin position="135"/>
        <end position="158"/>
    </location>
</feature>
<evidence type="ECO:0000256" key="4">
    <source>
        <dbReference type="ARBA" id="ARBA00022475"/>
    </source>
</evidence>
<sequence length="186" mass="20018">MDSKDLFFGYLSIFIILFNFAVCDVKSDRQKCENQLIGLATCLPYVGGEAKAPASDCCTGFKQVLRDSRECICLLIKDRDDPSLGLKINATRALSLPDKCKTPVNKSITDCPTLLHLPPNSPDAKVFDDFAKSASKSNSTTTTPSDIASPSSASANADPKGDGGEKKIWFAGLLLAVATVHIFMNH</sequence>
<feature type="region of interest" description="Disordered" evidence="11">
    <location>
        <begin position="135"/>
        <end position="160"/>
    </location>
</feature>
<evidence type="ECO:0000256" key="7">
    <source>
        <dbReference type="ARBA" id="ARBA00023121"/>
    </source>
</evidence>
<proteinExistence type="inferred from homology"/>
<keyword evidence="15" id="KW-1185">Reference proteome</keyword>
<keyword evidence="5" id="KW-0336">GPI-anchor</keyword>
<evidence type="ECO:0000256" key="5">
    <source>
        <dbReference type="ARBA" id="ARBA00022622"/>
    </source>
</evidence>
<keyword evidence="12" id="KW-0472">Membrane</keyword>
<feature type="transmembrane region" description="Helical" evidence="12">
    <location>
        <begin position="6"/>
        <end position="25"/>
    </location>
</feature>
<dbReference type="InterPro" id="IPR016140">
    <property type="entry name" value="Bifunc_inhib/LTP/seed_store"/>
</dbReference>
<dbReference type="EMBL" id="JBEAFC010000002">
    <property type="protein sequence ID" value="KAL1565722.1"/>
    <property type="molecule type" value="Genomic_DNA"/>
</dbReference>
<dbReference type="GO" id="GO:0005886">
    <property type="term" value="C:plasma membrane"/>
    <property type="evidence" value="ECO:0007669"/>
    <property type="project" value="UniProtKB-SubCell"/>
</dbReference>
<dbReference type="CDD" id="cd00010">
    <property type="entry name" value="AAI_LTSS"/>
    <property type="match status" value="1"/>
</dbReference>
<dbReference type="Pfam" id="PF14368">
    <property type="entry name" value="LTP_2"/>
    <property type="match status" value="1"/>
</dbReference>
<dbReference type="GO" id="GO:0008289">
    <property type="term" value="F:lipid binding"/>
    <property type="evidence" value="ECO:0007669"/>
    <property type="project" value="UniProtKB-KW"/>
</dbReference>
<organism evidence="14 15">
    <name type="scientific">Salvia divinorum</name>
    <name type="common">Maria pastora</name>
    <name type="synonym">Diviner's sage</name>
    <dbReference type="NCBI Taxonomy" id="28513"/>
    <lineage>
        <taxon>Eukaryota</taxon>
        <taxon>Viridiplantae</taxon>
        <taxon>Streptophyta</taxon>
        <taxon>Embryophyta</taxon>
        <taxon>Tracheophyta</taxon>
        <taxon>Spermatophyta</taxon>
        <taxon>Magnoliopsida</taxon>
        <taxon>eudicotyledons</taxon>
        <taxon>Gunneridae</taxon>
        <taxon>Pentapetalae</taxon>
        <taxon>asterids</taxon>
        <taxon>lamiids</taxon>
        <taxon>Lamiales</taxon>
        <taxon>Lamiaceae</taxon>
        <taxon>Nepetoideae</taxon>
        <taxon>Mentheae</taxon>
        <taxon>Salviinae</taxon>
        <taxon>Salvia</taxon>
        <taxon>Salvia subgen. Calosphace</taxon>
    </lineage>
</organism>
<feature type="transmembrane region" description="Helical" evidence="12">
    <location>
        <begin position="168"/>
        <end position="184"/>
    </location>
</feature>
<keyword evidence="3" id="KW-0813">Transport</keyword>
<gene>
    <name evidence="14" type="ORF">AAHA92_01414</name>
</gene>
<evidence type="ECO:0000256" key="8">
    <source>
        <dbReference type="ARBA" id="ARBA00023157"/>
    </source>
</evidence>